<evidence type="ECO:0000313" key="1">
    <source>
        <dbReference type="EMBL" id="KRG72869.1"/>
    </source>
</evidence>
<name>A0A0R0CU02_9GAMM</name>
<dbReference type="PANTHER" id="PTHR14097:SF7">
    <property type="entry name" value="OXIDOREDUCTASE HTATIP2"/>
    <property type="match status" value="1"/>
</dbReference>
<dbReference type="InterPro" id="IPR036291">
    <property type="entry name" value="NAD(P)-bd_dom_sf"/>
</dbReference>
<organism evidence="1 2">
    <name type="scientific">Stenotrophomonas chelatiphaga</name>
    <dbReference type="NCBI Taxonomy" id="517011"/>
    <lineage>
        <taxon>Bacteria</taxon>
        <taxon>Pseudomonadati</taxon>
        <taxon>Pseudomonadota</taxon>
        <taxon>Gammaproteobacteria</taxon>
        <taxon>Lysobacterales</taxon>
        <taxon>Lysobacteraceae</taxon>
        <taxon>Stenotrophomonas</taxon>
    </lineage>
</organism>
<dbReference type="RefSeq" id="WP_057509078.1">
    <property type="nucleotide sequence ID" value="NZ_LDJK01000062.1"/>
</dbReference>
<protein>
    <submittedName>
        <fullName evidence="1">NAD-dependent dehydratase</fullName>
    </submittedName>
</protein>
<dbReference type="Gene3D" id="3.40.50.720">
    <property type="entry name" value="NAD(P)-binding Rossmann-like Domain"/>
    <property type="match status" value="1"/>
</dbReference>
<dbReference type="AlphaFoldDB" id="A0A0R0CU02"/>
<dbReference type="EMBL" id="LDJK01000062">
    <property type="protein sequence ID" value="KRG72869.1"/>
    <property type="molecule type" value="Genomic_DNA"/>
</dbReference>
<gene>
    <name evidence="1" type="ORF">ABB28_13335</name>
</gene>
<sequence length="210" mass="22057">MRVMLLGATGLVGGQALGLLLDDPRCTALVAPSRRPLPLTAPKLDNPVLDFEHLPGTAPWWAVDAVICALGSTMAQAGSRDAFKRIDHDYPLTFAGQAHAHGAGTFVLNSATGADAGSRFFYNQVKGALEEDLRGLEFDSLTLVRPGLIGGQRAHKRTGEHLALQVLGVLGPLLPRGWRINPADNIAAALVDAALAPRPGEHVVSAAELA</sequence>
<dbReference type="PANTHER" id="PTHR14097">
    <property type="entry name" value="OXIDOREDUCTASE HTATIP2"/>
    <property type="match status" value="1"/>
</dbReference>
<accession>A0A0R0CU02</accession>
<dbReference type="SUPFAM" id="SSF51735">
    <property type="entry name" value="NAD(P)-binding Rossmann-fold domains"/>
    <property type="match status" value="1"/>
</dbReference>
<dbReference type="Proteomes" id="UP000051386">
    <property type="component" value="Unassembled WGS sequence"/>
</dbReference>
<keyword evidence="2" id="KW-1185">Reference proteome</keyword>
<dbReference type="PATRIC" id="fig|517011.3.peg.2587"/>
<evidence type="ECO:0000313" key="2">
    <source>
        <dbReference type="Proteomes" id="UP000051386"/>
    </source>
</evidence>
<comment type="caution">
    <text evidence="1">The sequence shown here is derived from an EMBL/GenBank/DDBJ whole genome shotgun (WGS) entry which is preliminary data.</text>
</comment>
<reference evidence="1 2" key="1">
    <citation type="submission" date="2015-05" db="EMBL/GenBank/DDBJ databases">
        <title>Genome sequencing and analysis of members of genus Stenotrophomonas.</title>
        <authorList>
            <person name="Patil P.P."/>
            <person name="Midha S."/>
            <person name="Patil P.B."/>
        </authorList>
    </citation>
    <scope>NUCLEOTIDE SEQUENCE [LARGE SCALE GENOMIC DNA]</scope>
    <source>
        <strain evidence="1 2">DSM 21508</strain>
    </source>
</reference>
<proteinExistence type="predicted"/>